<gene>
    <name evidence="3" type="ORF">MKW94_006856</name>
</gene>
<name>A0AA41RMC9_PAPNU</name>
<evidence type="ECO:0000256" key="1">
    <source>
        <dbReference type="ARBA" id="ARBA00022729"/>
    </source>
</evidence>
<dbReference type="PANTHER" id="PTHR22953">
    <property type="entry name" value="ACID PHOSPHATASE RELATED"/>
    <property type="match status" value="1"/>
</dbReference>
<dbReference type="GO" id="GO:0003993">
    <property type="term" value="F:acid phosphatase activity"/>
    <property type="evidence" value="ECO:0007669"/>
    <property type="project" value="InterPro"/>
</dbReference>
<dbReference type="EMBL" id="JAJJMA010018142">
    <property type="protein sequence ID" value="MCL7023077.1"/>
    <property type="molecule type" value="Genomic_DNA"/>
</dbReference>
<dbReference type="AlphaFoldDB" id="A0AA41RMC9"/>
<comment type="caution">
    <text evidence="3">The sequence shown here is derived from an EMBL/GenBank/DDBJ whole genome shotgun (WGS) entry which is preliminary data.</text>
</comment>
<evidence type="ECO:0000259" key="2">
    <source>
        <dbReference type="Pfam" id="PF00149"/>
    </source>
</evidence>
<dbReference type="SUPFAM" id="SSF56300">
    <property type="entry name" value="Metallo-dependent phosphatases"/>
    <property type="match status" value="1"/>
</dbReference>
<protein>
    <recommendedName>
        <fullName evidence="2">Calcineurin-like phosphoesterase domain-containing protein</fullName>
    </recommendedName>
</protein>
<proteinExistence type="predicted"/>
<dbReference type="Proteomes" id="UP001177140">
    <property type="component" value="Unassembled WGS sequence"/>
</dbReference>
<dbReference type="Gene3D" id="3.60.21.10">
    <property type="match status" value="1"/>
</dbReference>
<evidence type="ECO:0000313" key="4">
    <source>
        <dbReference type="Proteomes" id="UP001177140"/>
    </source>
</evidence>
<dbReference type="Pfam" id="PF00149">
    <property type="entry name" value="Metallophos"/>
    <property type="match status" value="1"/>
</dbReference>
<organism evidence="3 4">
    <name type="scientific">Papaver nudicaule</name>
    <name type="common">Iceland poppy</name>
    <dbReference type="NCBI Taxonomy" id="74823"/>
    <lineage>
        <taxon>Eukaryota</taxon>
        <taxon>Viridiplantae</taxon>
        <taxon>Streptophyta</taxon>
        <taxon>Embryophyta</taxon>
        <taxon>Tracheophyta</taxon>
        <taxon>Spermatophyta</taxon>
        <taxon>Magnoliopsida</taxon>
        <taxon>Ranunculales</taxon>
        <taxon>Papaveraceae</taxon>
        <taxon>Papaveroideae</taxon>
        <taxon>Papaver</taxon>
    </lineage>
</organism>
<dbReference type="PANTHER" id="PTHR22953:SF153">
    <property type="entry name" value="PURPLE ACID PHOSPHATASE"/>
    <property type="match status" value="1"/>
</dbReference>
<keyword evidence="4" id="KW-1185">Reference proteome</keyword>
<dbReference type="InterPro" id="IPR004843">
    <property type="entry name" value="Calcineurin-like_PHP"/>
</dbReference>
<evidence type="ECO:0000313" key="3">
    <source>
        <dbReference type="EMBL" id="MCL7023077.1"/>
    </source>
</evidence>
<accession>A0AA41RMC9</accession>
<dbReference type="InterPro" id="IPR039331">
    <property type="entry name" value="PAPs-like"/>
</dbReference>
<reference evidence="3" key="1">
    <citation type="submission" date="2022-03" db="EMBL/GenBank/DDBJ databases">
        <title>A functionally conserved STORR gene fusion in Papaver species that diverged 16.8 million years ago.</title>
        <authorList>
            <person name="Catania T."/>
        </authorList>
    </citation>
    <scope>NUCLEOTIDE SEQUENCE</scope>
    <source>
        <strain evidence="3">S-191538</strain>
    </source>
</reference>
<feature type="domain" description="Calcineurin-like phosphoesterase" evidence="2">
    <location>
        <begin position="31"/>
        <end position="86"/>
    </location>
</feature>
<sequence length="98" mass="11363">MQDGICSNLYYSIEVAGVHVVMLGSYREFGSENRTPWLIVIVHAPWYTTNIDHQLEYASVGIKNAMEELIYEARVDAVFAGHVHSYERFVRFTLYLFL</sequence>
<keyword evidence="1" id="KW-0732">Signal</keyword>
<dbReference type="InterPro" id="IPR029052">
    <property type="entry name" value="Metallo-depent_PP-like"/>
</dbReference>